<evidence type="ECO:0000313" key="2">
    <source>
        <dbReference type="EMBL" id="CAB4183835.1"/>
    </source>
</evidence>
<protein>
    <submittedName>
        <fullName evidence="2">Uncharacterized protein</fullName>
    </submittedName>
</protein>
<evidence type="ECO:0000313" key="1">
    <source>
        <dbReference type="EMBL" id="CAB4171972.1"/>
    </source>
</evidence>
<dbReference type="EMBL" id="LR797404">
    <property type="protein sequence ID" value="CAB4214398.1"/>
    <property type="molecule type" value="Genomic_DNA"/>
</dbReference>
<accession>A0A6J5QSQ0</accession>
<organism evidence="2">
    <name type="scientific">uncultured Caudovirales phage</name>
    <dbReference type="NCBI Taxonomy" id="2100421"/>
    <lineage>
        <taxon>Viruses</taxon>
        <taxon>Duplodnaviria</taxon>
        <taxon>Heunggongvirae</taxon>
        <taxon>Uroviricota</taxon>
        <taxon>Caudoviricetes</taxon>
        <taxon>Peduoviridae</taxon>
        <taxon>Maltschvirus</taxon>
        <taxon>Maltschvirus maltsch</taxon>
    </lineage>
</organism>
<dbReference type="EMBL" id="LR797048">
    <property type="protein sequence ID" value="CAB4183835.1"/>
    <property type="molecule type" value="Genomic_DNA"/>
</dbReference>
<dbReference type="EMBL" id="LR797291">
    <property type="protein sequence ID" value="CAB4200600.1"/>
    <property type="molecule type" value="Genomic_DNA"/>
</dbReference>
<proteinExistence type="predicted"/>
<evidence type="ECO:0000313" key="3">
    <source>
        <dbReference type="EMBL" id="CAB4200600.1"/>
    </source>
</evidence>
<evidence type="ECO:0000313" key="4">
    <source>
        <dbReference type="EMBL" id="CAB4214398.1"/>
    </source>
</evidence>
<dbReference type="EMBL" id="LR796876">
    <property type="protein sequence ID" value="CAB4171972.1"/>
    <property type="molecule type" value="Genomic_DNA"/>
</dbReference>
<name>A0A6J5QSQ0_9CAUD</name>
<reference evidence="2" key="1">
    <citation type="submission" date="2020-05" db="EMBL/GenBank/DDBJ databases">
        <authorList>
            <person name="Chiriac C."/>
            <person name="Salcher M."/>
            <person name="Ghai R."/>
            <person name="Kavagutti S V."/>
        </authorList>
    </citation>
    <scope>NUCLEOTIDE SEQUENCE</scope>
</reference>
<sequence length="246" mass="25846">MKLDLVALGCVGNDIADRNIAYAHSLGVPELSASDVRGVKLAVVGGGPSVKDHIQELRDWDGDVWAVNGAYLWCEDNGIDATFFSVDPMPDLAPLIGKAPRVFLASVCDPAAFDAAGHSICRVFHIGPGKLLTGATSATAAAAIAPRLDFQSVTFFGCEGSYSQSHTHVYAGGIQSPWRVLLRCGGEEIHTDAGFLMQAEFLSAVIHAAPSYYSEQSGGLLAALVKNPDYDVIAMSPALTANVRAA</sequence>
<gene>
    <name evidence="2" type="ORF">UFOVP1097_4</name>
    <name evidence="3" type="ORF">UFOVP1349_55</name>
    <name evidence="4" type="ORF">UFOVP1456_35</name>
    <name evidence="1" type="ORF">UFOVP925_45</name>
</gene>